<evidence type="ECO:0000259" key="1">
    <source>
        <dbReference type="Pfam" id="PF01636"/>
    </source>
</evidence>
<dbReference type="STRING" id="1637975.AN957_06100"/>
<evidence type="ECO:0000313" key="2">
    <source>
        <dbReference type="EMBL" id="KQL18203.1"/>
    </source>
</evidence>
<reference evidence="2 3" key="1">
    <citation type="submission" date="2015-09" db="EMBL/GenBank/DDBJ databases">
        <title>Genome sequencing project for genomic taxonomy and phylogenomics of Bacillus-like bacteria.</title>
        <authorList>
            <person name="Liu B."/>
            <person name="Wang J."/>
            <person name="Zhu Y."/>
            <person name="Liu G."/>
            <person name="Chen Q."/>
            <person name="Chen Z."/>
            <person name="Lan J."/>
            <person name="Che J."/>
            <person name="Ge C."/>
            <person name="Shi H."/>
            <person name="Pan Z."/>
            <person name="Liu X."/>
        </authorList>
    </citation>
    <scope>NUCLEOTIDE SEQUENCE [LARGE SCALE GENOMIC DNA]</scope>
    <source>
        <strain evidence="2 3">FJAT-18043</strain>
    </source>
</reference>
<dbReference type="PATRIC" id="fig|1637975.4.peg.906"/>
<name>A0A0Q3VG45_9BACI</name>
<gene>
    <name evidence="2" type="ORF">AN957_06100</name>
</gene>
<accession>A0A0Q3VG45</accession>
<dbReference type="Proteomes" id="UP000050996">
    <property type="component" value="Unassembled WGS sequence"/>
</dbReference>
<dbReference type="AlphaFoldDB" id="A0A0Q3VG45"/>
<dbReference type="Gene3D" id="3.90.1200.10">
    <property type="match status" value="1"/>
</dbReference>
<organism evidence="2 3">
    <name type="scientific">Cytobacillus solani</name>
    <dbReference type="NCBI Taxonomy" id="1637975"/>
    <lineage>
        <taxon>Bacteria</taxon>
        <taxon>Bacillati</taxon>
        <taxon>Bacillota</taxon>
        <taxon>Bacilli</taxon>
        <taxon>Bacillales</taxon>
        <taxon>Bacillaceae</taxon>
        <taxon>Cytobacillus</taxon>
    </lineage>
</organism>
<feature type="domain" description="Aminoglycoside phosphotransferase" evidence="1">
    <location>
        <begin position="26"/>
        <end position="228"/>
    </location>
</feature>
<protein>
    <recommendedName>
        <fullName evidence="1">Aminoglycoside phosphotransferase domain-containing protein</fullName>
    </recommendedName>
</protein>
<dbReference type="InterPro" id="IPR011009">
    <property type="entry name" value="Kinase-like_dom_sf"/>
</dbReference>
<dbReference type="SUPFAM" id="SSF56112">
    <property type="entry name" value="Protein kinase-like (PK-like)"/>
    <property type="match status" value="1"/>
</dbReference>
<keyword evidence="3" id="KW-1185">Reference proteome</keyword>
<evidence type="ECO:0000313" key="3">
    <source>
        <dbReference type="Proteomes" id="UP000050996"/>
    </source>
</evidence>
<sequence length="312" mass="36358">MSGEKVLKTFLFDVTEEPKSIYPFSPVYKVEQGDKSYIVKNTRAPIEKAMRIASFVERLRKLGVPIVTPVPIGVDNPQQIDEIVWVVYPFIKGKSYTGKDEEIYEAGMLLGHIHSLSSTNNEEGLRTYNEFDLEEQEIMEDLEKIKGYAEKRGLSLDEGHLRRQMLRIIEKQDTLKALDLPSVATPYDYKADNLIYNDSVKPYLIDPDNAVFLPRIYDLALTLLLFHNVLDTAPGRVFDIKQWFLFKKGYFQFVKITDIERKHWQDVVKHVFLDEVIWLMADFEEGWDDQRQVGLFNSLLSLVNDMKFYDLK</sequence>
<dbReference type="Pfam" id="PF01636">
    <property type="entry name" value="APH"/>
    <property type="match status" value="1"/>
</dbReference>
<dbReference type="EMBL" id="LJIX01000006">
    <property type="protein sequence ID" value="KQL18203.1"/>
    <property type="molecule type" value="Genomic_DNA"/>
</dbReference>
<dbReference type="RefSeq" id="WP_056682862.1">
    <property type="nucleotide sequence ID" value="NZ_CP085712.1"/>
</dbReference>
<dbReference type="InterPro" id="IPR002575">
    <property type="entry name" value="Aminoglycoside_PTrfase"/>
</dbReference>
<comment type="caution">
    <text evidence="2">The sequence shown here is derived from an EMBL/GenBank/DDBJ whole genome shotgun (WGS) entry which is preliminary data.</text>
</comment>
<proteinExistence type="predicted"/>